<reference evidence="3 4" key="1">
    <citation type="submission" date="2016-10" db="EMBL/GenBank/DDBJ databases">
        <authorList>
            <person name="de Groot N.N."/>
        </authorList>
    </citation>
    <scope>NUCLEOTIDE SEQUENCE [LARGE SCALE GENOMIC DNA]</scope>
    <source>
        <strain evidence="3 4">ML2</strain>
    </source>
</reference>
<dbReference type="PANTHER" id="PTHR46558:SF13">
    <property type="entry name" value="HTH-TYPE TRANSCRIPTIONAL REGULATOR IMMR"/>
    <property type="match status" value="1"/>
</dbReference>
<keyword evidence="1" id="KW-0238">DNA-binding</keyword>
<dbReference type="Pfam" id="PF01381">
    <property type="entry name" value="HTH_3"/>
    <property type="match status" value="1"/>
</dbReference>
<protein>
    <submittedName>
        <fullName evidence="3">Transcriptional regulator, contains XRE-family HTH domain</fullName>
    </submittedName>
</protein>
<evidence type="ECO:0000313" key="4">
    <source>
        <dbReference type="Proteomes" id="UP000181899"/>
    </source>
</evidence>
<accession>A0A1I5F4Q7</accession>
<sequence length="143" mass="16410">MKTFGENLYLLRKENKLTQEEIAAALNVTRQTISNWETDNVKPTIDKVIALSEVYGVSLDTLIGKKRSETKKVSPIFKKYEGARGILYMKPVKSQPFFPYCTVKNIEIIEIDDISMEIRIHEKNIANQLIFIKDVLGFLKEGN</sequence>
<dbReference type="AlphaFoldDB" id="A0A1I5F4Q7"/>
<dbReference type="Gene3D" id="1.10.260.40">
    <property type="entry name" value="lambda repressor-like DNA-binding domains"/>
    <property type="match status" value="1"/>
</dbReference>
<evidence type="ECO:0000256" key="1">
    <source>
        <dbReference type="ARBA" id="ARBA00023125"/>
    </source>
</evidence>
<dbReference type="RefSeq" id="WP_074913390.1">
    <property type="nucleotide sequence ID" value="NZ_FOVK01000028.1"/>
</dbReference>
<gene>
    <name evidence="3" type="ORF">SAMN04488695_1284</name>
</gene>
<dbReference type="SUPFAM" id="SSF47413">
    <property type="entry name" value="lambda repressor-like DNA-binding domains"/>
    <property type="match status" value="1"/>
</dbReference>
<evidence type="ECO:0000313" key="3">
    <source>
        <dbReference type="EMBL" id="SFO18281.1"/>
    </source>
</evidence>
<dbReference type="PANTHER" id="PTHR46558">
    <property type="entry name" value="TRACRIPTIONAL REGULATORY PROTEIN-RELATED-RELATED"/>
    <property type="match status" value="1"/>
</dbReference>
<dbReference type="GO" id="GO:0003677">
    <property type="term" value="F:DNA binding"/>
    <property type="evidence" value="ECO:0007669"/>
    <property type="project" value="UniProtKB-KW"/>
</dbReference>
<dbReference type="SMART" id="SM00530">
    <property type="entry name" value="HTH_XRE"/>
    <property type="match status" value="1"/>
</dbReference>
<dbReference type="CDD" id="cd00093">
    <property type="entry name" value="HTH_XRE"/>
    <property type="match status" value="1"/>
</dbReference>
<evidence type="ECO:0000259" key="2">
    <source>
        <dbReference type="PROSITE" id="PS50943"/>
    </source>
</evidence>
<keyword evidence="4" id="KW-1185">Reference proteome</keyword>
<feature type="domain" description="HTH cro/C1-type" evidence="2">
    <location>
        <begin position="8"/>
        <end position="62"/>
    </location>
</feature>
<dbReference type="Proteomes" id="UP000181899">
    <property type="component" value="Unassembled WGS sequence"/>
</dbReference>
<dbReference type="EMBL" id="FOVK01000028">
    <property type="protein sequence ID" value="SFO18281.1"/>
    <property type="molecule type" value="Genomic_DNA"/>
</dbReference>
<name>A0A1I5F4Q7_9CLOT</name>
<dbReference type="PROSITE" id="PS50943">
    <property type="entry name" value="HTH_CROC1"/>
    <property type="match status" value="1"/>
</dbReference>
<proteinExistence type="predicted"/>
<dbReference type="InterPro" id="IPR010982">
    <property type="entry name" value="Lambda_DNA-bd_dom_sf"/>
</dbReference>
<dbReference type="OrthoDB" id="9801008at2"/>
<organism evidence="3 4">
    <name type="scientific">Proteiniclasticum ruminis</name>
    <dbReference type="NCBI Taxonomy" id="398199"/>
    <lineage>
        <taxon>Bacteria</taxon>
        <taxon>Bacillati</taxon>
        <taxon>Bacillota</taxon>
        <taxon>Clostridia</taxon>
        <taxon>Eubacteriales</taxon>
        <taxon>Clostridiaceae</taxon>
        <taxon>Proteiniclasticum</taxon>
    </lineage>
</organism>
<dbReference type="InterPro" id="IPR001387">
    <property type="entry name" value="Cro/C1-type_HTH"/>
</dbReference>